<dbReference type="EMBL" id="KI630180">
    <property type="protein sequence ID" value="EYU45581.1"/>
    <property type="molecule type" value="Genomic_DNA"/>
</dbReference>
<evidence type="ECO:0000256" key="5">
    <source>
        <dbReference type="ARBA" id="ARBA00022692"/>
    </source>
</evidence>
<accession>A0A022S010</accession>
<keyword evidence="7 8" id="KW-0472">Membrane</keyword>
<dbReference type="OMA" id="AECMARR"/>
<dbReference type="Pfam" id="PF04535">
    <property type="entry name" value="CASP_dom"/>
    <property type="match status" value="1"/>
</dbReference>
<sequence>MESDQNRVGSYGGGVTGSGVGGEKEWAVAKKRKNTRRWNLILRVAVVVLSLAAAVVLGFDKQTTTVALKLVPALPAVNVPVTAEWHHLSSFVYFVVVNSIVCVYGAISLLLILASGGRKKRFISATILVFDLTMVALLFSSIGAALAVGLIGLEGNSHLQWNKVCNVFGRFCRQGGVALGFSGAASLVFFLLVILNHHKKT</sequence>
<dbReference type="GO" id="GO:0005886">
    <property type="term" value="C:plasma membrane"/>
    <property type="evidence" value="ECO:0007669"/>
    <property type="project" value="UniProtKB-SubCell"/>
</dbReference>
<evidence type="ECO:0000256" key="7">
    <source>
        <dbReference type="ARBA" id="ARBA00023136"/>
    </source>
</evidence>
<evidence type="ECO:0000256" key="1">
    <source>
        <dbReference type="ARBA" id="ARBA00004651"/>
    </source>
</evidence>
<evidence type="ECO:0000256" key="3">
    <source>
        <dbReference type="ARBA" id="ARBA00011489"/>
    </source>
</evidence>
<dbReference type="InterPro" id="IPR006459">
    <property type="entry name" value="CASP/CASPL"/>
</dbReference>
<dbReference type="PANTHER" id="PTHR36488">
    <property type="entry name" value="CASP-LIKE PROTEIN 1U1"/>
    <property type="match status" value="1"/>
</dbReference>
<dbReference type="STRING" id="4155.A0A022S010"/>
<comment type="subcellular location">
    <subcellularLocation>
        <location evidence="1 8">Cell membrane</location>
        <topology evidence="1 8">Multi-pass membrane protein</topology>
    </subcellularLocation>
</comment>
<protein>
    <recommendedName>
        <fullName evidence="8">CASP-like protein</fullName>
    </recommendedName>
</protein>
<name>A0A022S010_ERYGU</name>
<evidence type="ECO:0000256" key="4">
    <source>
        <dbReference type="ARBA" id="ARBA00022475"/>
    </source>
</evidence>
<dbReference type="InterPro" id="IPR006702">
    <property type="entry name" value="CASP_dom"/>
</dbReference>
<comment type="similarity">
    <text evidence="2 8">Belongs to the Casparian strip membrane proteins (CASP) family.</text>
</comment>
<dbReference type="InterPro" id="IPR044173">
    <property type="entry name" value="CASPL"/>
</dbReference>
<evidence type="ECO:0000313" key="11">
    <source>
        <dbReference type="Proteomes" id="UP000030748"/>
    </source>
</evidence>
<feature type="transmembrane region" description="Helical" evidence="8">
    <location>
        <begin position="91"/>
        <end position="113"/>
    </location>
</feature>
<dbReference type="OrthoDB" id="913854at2759"/>
<evidence type="ECO:0000256" key="2">
    <source>
        <dbReference type="ARBA" id="ARBA00007651"/>
    </source>
</evidence>
<keyword evidence="5 8" id="KW-0812">Transmembrane</keyword>
<gene>
    <name evidence="10" type="ORF">MIMGU_mgv1a023532mg</name>
</gene>
<feature type="transmembrane region" description="Helical" evidence="8">
    <location>
        <begin position="176"/>
        <end position="195"/>
    </location>
</feature>
<dbReference type="PhylomeDB" id="A0A022S010"/>
<keyword evidence="6 8" id="KW-1133">Transmembrane helix</keyword>
<keyword evidence="11" id="KW-1185">Reference proteome</keyword>
<dbReference type="eggNOG" id="ENOG502RZNK">
    <property type="taxonomic scope" value="Eukaryota"/>
</dbReference>
<feature type="domain" description="Casparian strip membrane protein" evidence="9">
    <location>
        <begin position="35"/>
        <end position="187"/>
    </location>
</feature>
<keyword evidence="4 8" id="KW-1003">Cell membrane</keyword>
<dbReference type="NCBIfam" id="TIGR01569">
    <property type="entry name" value="A_tha_TIGR01569"/>
    <property type="match status" value="1"/>
</dbReference>
<comment type="subunit">
    <text evidence="3 8">Homodimer and heterodimers.</text>
</comment>
<feature type="transmembrane region" description="Helical" evidence="8">
    <location>
        <begin position="40"/>
        <end position="59"/>
    </location>
</feature>
<dbReference type="PANTHER" id="PTHR36488:SF8">
    <property type="entry name" value="CASP-LIKE PROTEIN 1U1"/>
    <property type="match status" value="1"/>
</dbReference>
<evidence type="ECO:0000259" key="9">
    <source>
        <dbReference type="Pfam" id="PF04535"/>
    </source>
</evidence>
<dbReference type="Proteomes" id="UP000030748">
    <property type="component" value="Unassembled WGS sequence"/>
</dbReference>
<dbReference type="AlphaFoldDB" id="A0A022S010"/>
<evidence type="ECO:0000256" key="6">
    <source>
        <dbReference type="ARBA" id="ARBA00022989"/>
    </source>
</evidence>
<dbReference type="KEGG" id="egt:105961352"/>
<evidence type="ECO:0000313" key="10">
    <source>
        <dbReference type="EMBL" id="EYU45581.1"/>
    </source>
</evidence>
<reference evidence="10 11" key="1">
    <citation type="journal article" date="2013" name="Proc. Natl. Acad. Sci. U.S.A.">
        <title>Fine-scale variation in meiotic recombination in Mimulus inferred from population shotgun sequencing.</title>
        <authorList>
            <person name="Hellsten U."/>
            <person name="Wright K.M."/>
            <person name="Jenkins J."/>
            <person name="Shu S."/>
            <person name="Yuan Y."/>
            <person name="Wessler S.R."/>
            <person name="Schmutz J."/>
            <person name="Willis J.H."/>
            <person name="Rokhsar D.S."/>
        </authorList>
    </citation>
    <scope>NUCLEOTIDE SEQUENCE [LARGE SCALE GENOMIC DNA]</scope>
    <source>
        <strain evidence="11">cv. DUN x IM62</strain>
    </source>
</reference>
<feature type="transmembrane region" description="Helical" evidence="8">
    <location>
        <begin position="125"/>
        <end position="153"/>
    </location>
</feature>
<evidence type="ECO:0000256" key="8">
    <source>
        <dbReference type="RuleBase" id="RU361233"/>
    </source>
</evidence>
<organism evidence="10 11">
    <name type="scientific">Erythranthe guttata</name>
    <name type="common">Yellow monkey flower</name>
    <name type="synonym">Mimulus guttatus</name>
    <dbReference type="NCBI Taxonomy" id="4155"/>
    <lineage>
        <taxon>Eukaryota</taxon>
        <taxon>Viridiplantae</taxon>
        <taxon>Streptophyta</taxon>
        <taxon>Embryophyta</taxon>
        <taxon>Tracheophyta</taxon>
        <taxon>Spermatophyta</taxon>
        <taxon>Magnoliopsida</taxon>
        <taxon>eudicotyledons</taxon>
        <taxon>Gunneridae</taxon>
        <taxon>Pentapetalae</taxon>
        <taxon>asterids</taxon>
        <taxon>lamiids</taxon>
        <taxon>Lamiales</taxon>
        <taxon>Phrymaceae</taxon>
        <taxon>Erythranthe</taxon>
    </lineage>
</organism>
<proteinExistence type="inferred from homology"/>